<dbReference type="Gene3D" id="3.30.1950.10">
    <property type="entry name" value="wza like domain"/>
    <property type="match status" value="1"/>
</dbReference>
<accession>A0ABX2KY83</accession>
<organism evidence="7 8">
    <name type="scientific">Azospirillum formosense</name>
    <dbReference type="NCBI Taxonomy" id="861533"/>
    <lineage>
        <taxon>Bacteria</taxon>
        <taxon>Pseudomonadati</taxon>
        <taxon>Pseudomonadota</taxon>
        <taxon>Alphaproteobacteria</taxon>
        <taxon>Rhodospirillales</taxon>
        <taxon>Azospirillaceae</taxon>
        <taxon>Azospirillum</taxon>
    </lineage>
</organism>
<evidence type="ECO:0000256" key="2">
    <source>
        <dbReference type="SAM" id="MobiDB-lite"/>
    </source>
</evidence>
<evidence type="ECO:0000256" key="1">
    <source>
        <dbReference type="ARBA" id="ARBA00022729"/>
    </source>
</evidence>
<feature type="domain" description="Soluble ligand binding" evidence="6">
    <location>
        <begin position="183"/>
        <end position="223"/>
    </location>
</feature>
<feature type="region of interest" description="Disordered" evidence="2">
    <location>
        <begin position="38"/>
        <end position="59"/>
    </location>
</feature>
<dbReference type="InterPro" id="IPR049712">
    <property type="entry name" value="Poly_export"/>
</dbReference>
<feature type="domain" description="Soluble ligand binding" evidence="6">
    <location>
        <begin position="728"/>
        <end position="769"/>
    </location>
</feature>
<proteinExistence type="predicted"/>
<evidence type="ECO:0000259" key="6">
    <source>
        <dbReference type="Pfam" id="PF10531"/>
    </source>
</evidence>
<dbReference type="SUPFAM" id="SSF142984">
    <property type="entry name" value="Nqo1 middle domain-like"/>
    <property type="match status" value="1"/>
</dbReference>
<dbReference type="PANTHER" id="PTHR33619:SF3">
    <property type="entry name" value="POLYSACCHARIDE EXPORT PROTEIN GFCE-RELATED"/>
    <property type="match status" value="1"/>
</dbReference>
<evidence type="ECO:0000259" key="5">
    <source>
        <dbReference type="Pfam" id="PF06251"/>
    </source>
</evidence>
<name>A0ABX2KY83_9PROT</name>
<feature type="region of interest" description="Disordered" evidence="2">
    <location>
        <begin position="664"/>
        <end position="713"/>
    </location>
</feature>
<dbReference type="InterPro" id="IPR010425">
    <property type="entry name" value="Caps_synth_GfcC-like_C"/>
</dbReference>
<feature type="signal peptide" evidence="3">
    <location>
        <begin position="1"/>
        <end position="27"/>
    </location>
</feature>
<dbReference type="PANTHER" id="PTHR33619">
    <property type="entry name" value="POLYSACCHARIDE EXPORT PROTEIN GFCE-RELATED"/>
    <property type="match status" value="1"/>
</dbReference>
<protein>
    <submittedName>
        <fullName evidence="7">Sugar transporter</fullName>
    </submittedName>
</protein>
<dbReference type="Gene3D" id="3.10.560.10">
    <property type="entry name" value="Outer membrane lipoprotein wza domain like"/>
    <property type="match status" value="5"/>
</dbReference>
<sequence>MCETARRILAHFVTLTALMVWALAVSAAEPASPVLHARTTAQPSQANPTLRAAATRPVPGPDSLSPIEASYSERAGSVLLQFGYDQFGEEPPRRDGAGGVQADYTLGPGDELLVSLRGQKSASKRHLVDGAGLLTVDDVRPVVAQGLTLAELRVQLADAVTASFPDTEVYVSVTEIRRIGVLVTGAVARPGRQEVGAFATLIDALTAAGGVTRGGSLRRIRLFHAHTAANTPSSGLPIDLYDLFMTGDGANAGIRLRDGDRVFVPPLGPTVALAGPLKRPGVYELPPGENRLPIAVAREMAGGLLRPGAHRVLRYAIGPNGEERAEELPDTDNAQLGDGDLLLLAPRREDRRGDLRLDGHVLRPGARALDRAPTIGALVSAADLGPAPYLPFAVLASIHPGNRTRVLQPVDLGAVLGGRDRRPLAENDVLYVLGADDVDFLTSEPVLELLRGAREPARNACRGLVILARALTARPDGPLANGPQARAAARLTGGRTPCPPLFETVPDLLVFALEHSTLLMGGVPRPGFYPSAGRGSAAELALAAGGPESGAYAPPFGGASQSRPAAGTIVEPDEPVYELTGHARRPGVRPLAGGATLRDALTGGDALTRDVYPLLGVIERFDRRTLVHRLIPFSPQEVASGQANRALSDGDRVRLLSTTEVLALTRSPDKEHKPEAPPTATGAVGAGAVGAGPPAAGLPTAGLPAPEAPDSEPPLPGEIAELVRERGVQVRGAVRTPGTYPVAEMATVEALLATAGGPAATADLASLEVTTATGQRRRLDLRDGATARTALHPGDSLRVNPIPQALEARAVTISGAVRRPGAYDVARGETLSSLIDRAGGLTEEAYPAGASFLRDSERKRERAWFDQQARDLERWMVQEVEKGEAARSDVVGLARQLATQLRGVEPLGRIVVEADPLVLRQRPELDVLLEPDDRILIPKRPLTVTVTGEVLHPTAAQFVSGKTAEAYLREAGGASRNADDARIFLVLPDGRAQPLSLSSWNHTVTAIPPGSSIVVPRDPKPFDLMEFSKNMGTILGQLAISAAAIAVISE</sequence>
<evidence type="ECO:0000313" key="7">
    <source>
        <dbReference type="EMBL" id="NUB21611.1"/>
    </source>
</evidence>
<reference evidence="7 8" key="1">
    <citation type="submission" date="2019-10" db="EMBL/GenBank/DDBJ databases">
        <title>Genome sequence of Azospirillum formosense CC-Nfb-7.</title>
        <authorList>
            <person name="Ambrosini A."/>
            <person name="Sant'Anna F.H."/>
            <person name="Cassan F.D."/>
            <person name="Souza E.M."/>
            <person name="Passaglia L.M.P."/>
        </authorList>
    </citation>
    <scope>NUCLEOTIDE SEQUENCE [LARGE SCALE GENOMIC DNA]</scope>
    <source>
        <strain evidence="7 8">CC-NFb-7</strain>
    </source>
</reference>
<feature type="domain" description="Soluble ligand binding" evidence="6">
    <location>
        <begin position="811"/>
        <end position="846"/>
    </location>
</feature>
<keyword evidence="7" id="KW-0762">Sugar transport</keyword>
<feature type="domain" description="Capsule biosynthesis GfcC-like C-terminal" evidence="5">
    <location>
        <begin position="956"/>
        <end position="1018"/>
    </location>
</feature>
<dbReference type="InterPro" id="IPR003715">
    <property type="entry name" value="Poly_export_N"/>
</dbReference>
<keyword evidence="8" id="KW-1185">Reference proteome</keyword>
<dbReference type="Pfam" id="PF06251">
    <property type="entry name" value="Caps_syn_GfcC_C"/>
    <property type="match status" value="1"/>
</dbReference>
<keyword evidence="7" id="KW-0813">Transport</keyword>
<evidence type="ECO:0000259" key="4">
    <source>
        <dbReference type="Pfam" id="PF02563"/>
    </source>
</evidence>
<evidence type="ECO:0000256" key="3">
    <source>
        <dbReference type="SAM" id="SignalP"/>
    </source>
</evidence>
<gene>
    <name evidence="7" type="ORF">GBZ26_20770</name>
</gene>
<dbReference type="EMBL" id="WHOR01000188">
    <property type="protein sequence ID" value="NUB21611.1"/>
    <property type="molecule type" value="Genomic_DNA"/>
</dbReference>
<dbReference type="InterPro" id="IPR019554">
    <property type="entry name" value="Soluble_ligand-bd"/>
</dbReference>
<dbReference type="Pfam" id="PF10531">
    <property type="entry name" value="SLBB"/>
    <property type="match status" value="3"/>
</dbReference>
<feature type="compositionally biased region" description="Low complexity" evidence="2">
    <location>
        <begin position="691"/>
        <end position="705"/>
    </location>
</feature>
<keyword evidence="1 3" id="KW-0732">Signal</keyword>
<dbReference type="Proteomes" id="UP000639419">
    <property type="component" value="Unassembled WGS sequence"/>
</dbReference>
<comment type="caution">
    <text evidence="7">The sequence shown here is derived from an EMBL/GenBank/DDBJ whole genome shotgun (WGS) entry which is preliminary data.</text>
</comment>
<feature type="chain" id="PRO_5046168492" evidence="3">
    <location>
        <begin position="28"/>
        <end position="1050"/>
    </location>
</feature>
<dbReference type="Pfam" id="PF02563">
    <property type="entry name" value="Poly_export"/>
    <property type="match status" value="1"/>
</dbReference>
<feature type="domain" description="Polysaccharide export protein N-terminal" evidence="4">
    <location>
        <begin position="100"/>
        <end position="174"/>
    </location>
</feature>
<evidence type="ECO:0000313" key="8">
    <source>
        <dbReference type="Proteomes" id="UP000639419"/>
    </source>
</evidence>
<feature type="compositionally biased region" description="Polar residues" evidence="2">
    <location>
        <begin position="39"/>
        <end position="48"/>
    </location>
</feature>